<feature type="transmembrane region" description="Helical" evidence="8">
    <location>
        <begin position="166"/>
        <end position="187"/>
    </location>
</feature>
<accession>A0A1B6IAK7</accession>
<dbReference type="InterPro" id="IPR005828">
    <property type="entry name" value="MFS_sugar_transport-like"/>
</dbReference>
<evidence type="ECO:0000256" key="1">
    <source>
        <dbReference type="ARBA" id="ARBA00004651"/>
    </source>
</evidence>
<keyword evidence="3" id="KW-1003">Cell membrane</keyword>
<dbReference type="PROSITE" id="PS50850">
    <property type="entry name" value="MFS"/>
    <property type="match status" value="1"/>
</dbReference>
<feature type="transmembrane region" description="Helical" evidence="8">
    <location>
        <begin position="141"/>
        <end position="160"/>
    </location>
</feature>
<evidence type="ECO:0000256" key="7">
    <source>
        <dbReference type="ARBA" id="ARBA00023136"/>
    </source>
</evidence>
<feature type="non-terminal residue" evidence="10">
    <location>
        <position position="1"/>
    </location>
</feature>
<dbReference type="PANTHER" id="PTHR48021:SF1">
    <property type="entry name" value="GH07001P-RELATED"/>
    <property type="match status" value="1"/>
</dbReference>
<feature type="transmembrane region" description="Helical" evidence="8">
    <location>
        <begin position="419"/>
        <end position="437"/>
    </location>
</feature>
<evidence type="ECO:0000256" key="5">
    <source>
        <dbReference type="ARBA" id="ARBA00022692"/>
    </source>
</evidence>
<feature type="transmembrane region" description="Helical" evidence="8">
    <location>
        <begin position="290"/>
        <end position="309"/>
    </location>
</feature>
<keyword evidence="6 8" id="KW-1133">Transmembrane helix</keyword>
<dbReference type="Pfam" id="PF00083">
    <property type="entry name" value="Sugar_tr"/>
    <property type="match status" value="1"/>
</dbReference>
<evidence type="ECO:0000259" key="9">
    <source>
        <dbReference type="PROSITE" id="PS50850"/>
    </source>
</evidence>
<protein>
    <recommendedName>
        <fullName evidence="9">Major facilitator superfamily (MFS) profile domain-containing protein</fullName>
    </recommendedName>
</protein>
<dbReference type="InterPro" id="IPR020846">
    <property type="entry name" value="MFS_dom"/>
</dbReference>
<feature type="transmembrane region" description="Helical" evidence="8">
    <location>
        <begin position="84"/>
        <end position="102"/>
    </location>
</feature>
<dbReference type="InterPro" id="IPR003663">
    <property type="entry name" value="Sugar/inositol_transpt"/>
</dbReference>
<evidence type="ECO:0000256" key="2">
    <source>
        <dbReference type="ARBA" id="ARBA00022448"/>
    </source>
</evidence>
<evidence type="ECO:0000313" key="10">
    <source>
        <dbReference type="EMBL" id="JAS83890.1"/>
    </source>
</evidence>
<feature type="transmembrane region" description="Helical" evidence="8">
    <location>
        <begin position="386"/>
        <end position="407"/>
    </location>
</feature>
<proteinExistence type="predicted"/>
<gene>
    <name evidence="10" type="ORF">g.10948</name>
</gene>
<evidence type="ECO:0000256" key="8">
    <source>
        <dbReference type="SAM" id="Phobius"/>
    </source>
</evidence>
<evidence type="ECO:0000256" key="4">
    <source>
        <dbReference type="ARBA" id="ARBA00022597"/>
    </source>
</evidence>
<feature type="transmembrane region" description="Helical" evidence="8">
    <location>
        <begin position="108"/>
        <end position="129"/>
    </location>
</feature>
<dbReference type="FunFam" id="1.20.1250.20:FF:000218">
    <property type="entry name" value="facilitated trehalose transporter Tret1"/>
    <property type="match status" value="1"/>
</dbReference>
<feature type="transmembrane region" description="Helical" evidence="8">
    <location>
        <begin position="54"/>
        <end position="72"/>
    </location>
</feature>
<organism evidence="10">
    <name type="scientific">Homalodisca liturata</name>
    <dbReference type="NCBI Taxonomy" id="320908"/>
    <lineage>
        <taxon>Eukaryota</taxon>
        <taxon>Metazoa</taxon>
        <taxon>Ecdysozoa</taxon>
        <taxon>Arthropoda</taxon>
        <taxon>Hexapoda</taxon>
        <taxon>Insecta</taxon>
        <taxon>Pterygota</taxon>
        <taxon>Neoptera</taxon>
        <taxon>Paraneoptera</taxon>
        <taxon>Hemiptera</taxon>
        <taxon>Auchenorrhyncha</taxon>
        <taxon>Membracoidea</taxon>
        <taxon>Cicadellidae</taxon>
        <taxon>Cicadellinae</taxon>
        <taxon>Proconiini</taxon>
        <taxon>Homalodisca</taxon>
    </lineage>
</organism>
<dbReference type="Gene3D" id="1.20.1250.20">
    <property type="entry name" value="MFS general substrate transporter like domains"/>
    <property type="match status" value="1"/>
</dbReference>
<evidence type="ECO:0000256" key="3">
    <source>
        <dbReference type="ARBA" id="ARBA00022475"/>
    </source>
</evidence>
<dbReference type="InterPro" id="IPR050549">
    <property type="entry name" value="MFS_Trehalose_Transporter"/>
</dbReference>
<dbReference type="PRINTS" id="PR00171">
    <property type="entry name" value="SUGRTRNSPORT"/>
</dbReference>
<evidence type="ECO:0000256" key="6">
    <source>
        <dbReference type="ARBA" id="ARBA00022989"/>
    </source>
</evidence>
<feature type="transmembrane region" description="Helical" evidence="8">
    <location>
        <begin position="350"/>
        <end position="374"/>
    </location>
</feature>
<dbReference type="GO" id="GO:0005886">
    <property type="term" value="C:plasma membrane"/>
    <property type="evidence" value="ECO:0007669"/>
    <property type="project" value="UniProtKB-SubCell"/>
</dbReference>
<dbReference type="PANTHER" id="PTHR48021">
    <property type="match status" value="1"/>
</dbReference>
<dbReference type="InterPro" id="IPR036259">
    <property type="entry name" value="MFS_trans_sf"/>
</dbReference>
<name>A0A1B6IAK7_9HEMI</name>
<feature type="domain" description="Major facilitator superfamily (MFS) profile" evidence="9">
    <location>
        <begin position="13"/>
        <end position="441"/>
    </location>
</feature>
<feature type="transmembrane region" description="Helical" evidence="8">
    <location>
        <begin position="316"/>
        <end position="338"/>
    </location>
</feature>
<keyword evidence="5 8" id="KW-0812">Transmembrane</keyword>
<sequence>ACRRTAKVRQFMAAFLVSLLGCCSGMSVAWVAPMQPLLMSEHPPVGTEPMSEDIIAWLASVNYLGNAGIWFWGLATDRVGRKAAACFCSISYIVCYIVTLFARDYVWLIVARLSSGVGIGGISLAVPLFIAEMAQDDLRGFFGSFGVIFFNVGVVYTYVAGTCLSYRAFTICCLVIPIIFVISFVWMPETPIFLWKNGEIEKAKQSLLWYRGGDSAETTRTLESYKLFPKERNKSMKSLKSLVSTKGNTKASIIGLILMTAFPLSGYLTISTFAVSIFDACGSSISSYQSAITMATVQMISAFFCSFASDRFGRKGLLLGSLLTIALFLAILGAFLVLSIKENLNLISRLTPIICLSICMAAFAAGLGPVAYIITSEIFTPDTRGCAMSVLSLYMCIVAFTMNKSFPSMKQLFRLEGCFFFYSFCCCIFALFFYFYLPETKGLPQSEILQLLNGENITIANSPKEREKLNKCSEM</sequence>
<feature type="transmembrane region" description="Helical" evidence="8">
    <location>
        <begin position="253"/>
        <end position="278"/>
    </location>
</feature>
<comment type="subcellular location">
    <subcellularLocation>
        <location evidence="1">Cell membrane</location>
        <topology evidence="1">Multi-pass membrane protein</topology>
    </subcellularLocation>
</comment>
<dbReference type="GO" id="GO:0022857">
    <property type="term" value="F:transmembrane transporter activity"/>
    <property type="evidence" value="ECO:0007669"/>
    <property type="project" value="InterPro"/>
</dbReference>
<dbReference type="SUPFAM" id="SSF103473">
    <property type="entry name" value="MFS general substrate transporter"/>
    <property type="match status" value="1"/>
</dbReference>
<keyword evidence="4" id="KW-0762">Sugar transport</keyword>
<dbReference type="AlphaFoldDB" id="A0A1B6IAK7"/>
<keyword evidence="2" id="KW-0813">Transport</keyword>
<dbReference type="EMBL" id="GECU01023816">
    <property type="protein sequence ID" value="JAS83890.1"/>
    <property type="molecule type" value="Transcribed_RNA"/>
</dbReference>
<reference evidence="10" key="1">
    <citation type="submission" date="2015-11" db="EMBL/GenBank/DDBJ databases">
        <title>De novo transcriptome assembly of four potential Pierce s Disease insect vectors from Arizona vineyards.</title>
        <authorList>
            <person name="Tassone E.E."/>
        </authorList>
    </citation>
    <scope>NUCLEOTIDE SEQUENCE</scope>
</reference>
<keyword evidence="7 8" id="KW-0472">Membrane</keyword>
<feature type="transmembrane region" description="Helical" evidence="8">
    <location>
        <begin position="12"/>
        <end position="34"/>
    </location>
</feature>